<dbReference type="EMBL" id="JBBIAA010000003">
    <property type="protein sequence ID" value="MEJ5944723.1"/>
    <property type="molecule type" value="Genomic_DNA"/>
</dbReference>
<protein>
    <submittedName>
        <fullName evidence="3">Trp biosynthesis-associated membrane protein</fullName>
    </submittedName>
</protein>
<feature type="region of interest" description="Disordered" evidence="1">
    <location>
        <begin position="1"/>
        <end position="29"/>
    </location>
</feature>
<reference evidence="3 4" key="1">
    <citation type="journal article" date="2017" name="Int. J. Syst. Evol. Microbiol.">
        <title>Pseudokineococcus basanitobsidens sp. nov., isolated from volcanic rock.</title>
        <authorList>
            <person name="Lee D.W."/>
            <person name="Park M.Y."/>
            <person name="Kim J.J."/>
            <person name="Kim B.S."/>
        </authorList>
    </citation>
    <scope>NUCLEOTIDE SEQUENCE [LARGE SCALE GENOMIC DNA]</scope>
    <source>
        <strain evidence="3 4">DSM 103726</strain>
    </source>
</reference>
<accession>A0ABU8RI43</accession>
<dbReference type="RefSeq" id="WP_339574107.1">
    <property type="nucleotide sequence ID" value="NZ_JBBIAA010000003.1"/>
</dbReference>
<feature type="transmembrane region" description="Helical" evidence="2">
    <location>
        <begin position="78"/>
        <end position="97"/>
    </location>
</feature>
<gene>
    <name evidence="3" type="ORF">WDZ17_05375</name>
</gene>
<keyword evidence="2" id="KW-0472">Membrane</keyword>
<name>A0ABU8RI43_9ACTN</name>
<feature type="region of interest" description="Disordered" evidence="1">
    <location>
        <begin position="191"/>
        <end position="229"/>
    </location>
</feature>
<evidence type="ECO:0000256" key="1">
    <source>
        <dbReference type="SAM" id="MobiDB-lite"/>
    </source>
</evidence>
<proteinExistence type="predicted"/>
<organism evidence="3 4">
    <name type="scientific">Pseudokineococcus basanitobsidens</name>
    <dbReference type="NCBI Taxonomy" id="1926649"/>
    <lineage>
        <taxon>Bacteria</taxon>
        <taxon>Bacillati</taxon>
        <taxon>Actinomycetota</taxon>
        <taxon>Actinomycetes</taxon>
        <taxon>Kineosporiales</taxon>
        <taxon>Kineosporiaceae</taxon>
        <taxon>Pseudokineococcus</taxon>
    </lineage>
</organism>
<keyword evidence="4" id="KW-1185">Reference proteome</keyword>
<feature type="compositionally biased region" description="Gly residues" evidence="1">
    <location>
        <begin position="8"/>
        <end position="25"/>
    </location>
</feature>
<comment type="caution">
    <text evidence="3">The sequence shown here is derived from an EMBL/GenBank/DDBJ whole genome shotgun (WGS) entry which is preliminary data.</text>
</comment>
<sequence>MSARTGGARTGGARTGGTPSVGGGRSHGDLPRLSRARTVLGLLLLGVLVLVASAPVWTRAEVTGAVTGAGQVAASGGAASPLVPALGLVALAGAGAASTTRRVGTLVATAVVALAGAGVATASAGVLVDPAGATTAEVGDALGVTAASVTAADATASFTAWPVVALLLGVGLVALATVGAVVSRRWPSGRRYEPPAVVRDGGAVDEGSAVDEDGAGGPPEAAGSRDPSAERLRLRGEAFDAWDSISRGEDPTGGPRA</sequence>
<feature type="transmembrane region" description="Helical" evidence="2">
    <location>
        <begin position="104"/>
        <end position="128"/>
    </location>
</feature>
<feature type="transmembrane region" description="Helical" evidence="2">
    <location>
        <begin position="39"/>
        <end position="58"/>
    </location>
</feature>
<evidence type="ECO:0000256" key="2">
    <source>
        <dbReference type="SAM" id="Phobius"/>
    </source>
</evidence>
<keyword evidence="2" id="KW-1133">Transmembrane helix</keyword>
<dbReference type="Proteomes" id="UP001387100">
    <property type="component" value="Unassembled WGS sequence"/>
</dbReference>
<dbReference type="InterPro" id="IPR019051">
    <property type="entry name" value="Trp_biosyn_TM_oprn/chp"/>
</dbReference>
<dbReference type="Pfam" id="PF09534">
    <property type="entry name" value="Trp_oprn_chp"/>
    <property type="match status" value="1"/>
</dbReference>
<feature type="transmembrane region" description="Helical" evidence="2">
    <location>
        <begin position="160"/>
        <end position="182"/>
    </location>
</feature>
<evidence type="ECO:0000313" key="4">
    <source>
        <dbReference type="Proteomes" id="UP001387100"/>
    </source>
</evidence>
<keyword evidence="2" id="KW-0812">Transmembrane</keyword>
<evidence type="ECO:0000313" key="3">
    <source>
        <dbReference type="EMBL" id="MEJ5944723.1"/>
    </source>
</evidence>